<gene>
    <name evidence="3" type="ORF">A0127_10265</name>
</gene>
<dbReference type="Proteomes" id="UP000073604">
    <property type="component" value="Plasmid unnamed"/>
</dbReference>
<evidence type="ECO:0000256" key="1">
    <source>
        <dbReference type="SAM" id="Phobius"/>
    </source>
</evidence>
<dbReference type="GO" id="GO:0003700">
    <property type="term" value="F:DNA-binding transcription factor activity"/>
    <property type="evidence" value="ECO:0007669"/>
    <property type="project" value="InterPro"/>
</dbReference>
<dbReference type="KEGG" id="tpep:A0127_10265"/>
<dbReference type="Pfam" id="PF01978">
    <property type="entry name" value="TrmB"/>
    <property type="match status" value="1"/>
</dbReference>
<keyword evidence="1" id="KW-0472">Membrane</keyword>
<evidence type="ECO:0000259" key="2">
    <source>
        <dbReference type="Pfam" id="PF01978"/>
    </source>
</evidence>
<organism evidence="3 4">
    <name type="scientific">Thermococcus peptonophilus</name>
    <dbReference type="NCBI Taxonomy" id="53952"/>
    <lineage>
        <taxon>Archaea</taxon>
        <taxon>Methanobacteriati</taxon>
        <taxon>Methanobacteriota</taxon>
        <taxon>Thermococci</taxon>
        <taxon>Thermococcales</taxon>
        <taxon>Thermococcaceae</taxon>
        <taxon>Thermococcus</taxon>
    </lineage>
</organism>
<geneLocation type="plasmid" evidence="4"/>
<feature type="transmembrane region" description="Helical" evidence="1">
    <location>
        <begin position="191"/>
        <end position="210"/>
    </location>
</feature>
<keyword evidence="4" id="KW-1185">Reference proteome</keyword>
<dbReference type="EMBL" id="CP014751">
    <property type="protein sequence ID" value="AMQ19607.1"/>
    <property type="molecule type" value="Genomic_DNA"/>
</dbReference>
<evidence type="ECO:0000313" key="3">
    <source>
        <dbReference type="EMBL" id="AMQ19607.1"/>
    </source>
</evidence>
<accession>A0A142CXV5</accession>
<reference evidence="4" key="1">
    <citation type="submission" date="2016-03" db="EMBL/GenBank/DDBJ databases">
        <authorList>
            <person name="Oger P.M."/>
        </authorList>
    </citation>
    <scope>NUCLEOTIDE SEQUENCE [LARGE SCALE GENOMIC DNA]</scope>
    <source>
        <strain evidence="4">OG-1</strain>
        <plasmid evidence="4">Plasmid</plasmid>
    </source>
</reference>
<evidence type="ECO:0000313" key="4">
    <source>
        <dbReference type="Proteomes" id="UP000073604"/>
    </source>
</evidence>
<dbReference type="InterPro" id="IPR002831">
    <property type="entry name" value="Tscrpt_reg_TrmB_N"/>
</dbReference>
<dbReference type="InterPro" id="IPR036390">
    <property type="entry name" value="WH_DNA-bd_sf"/>
</dbReference>
<name>A0A142CXV5_9EURY</name>
<keyword evidence="3" id="KW-0614">Plasmid</keyword>
<keyword evidence="1" id="KW-0812">Transmembrane</keyword>
<dbReference type="InterPro" id="IPR036388">
    <property type="entry name" value="WH-like_DNA-bd_sf"/>
</dbReference>
<keyword evidence="1" id="KW-1133">Transmembrane helix</keyword>
<feature type="domain" description="Transcription regulator TrmB N-terminal" evidence="2">
    <location>
        <begin position="235"/>
        <end position="293"/>
    </location>
</feature>
<dbReference type="SUPFAM" id="SSF46785">
    <property type="entry name" value="Winged helix' DNA-binding domain"/>
    <property type="match status" value="1"/>
</dbReference>
<dbReference type="Gene3D" id="1.10.10.10">
    <property type="entry name" value="Winged helix-like DNA-binding domain superfamily/Winged helix DNA-binding domain"/>
    <property type="match status" value="1"/>
</dbReference>
<protein>
    <recommendedName>
        <fullName evidence="2">Transcription regulator TrmB N-terminal domain-containing protein</fullName>
    </recommendedName>
</protein>
<proteinExistence type="predicted"/>
<sequence length="302" mass="34133">MNKKAIVLSIFLLSVLSSPALGQYTVETLELSVYEDGYVKVTQIIVPDEYTVVVDVPLLGKNVKGLMVGDENNNPLLYKLNNYTLSAYFENVTAIKVTYYTPDLTFKEGPIWTINLTSEVPVTIDFPENTVIVGLTSPPLKIHNNKLVMPPGNISVSYIIEKNPVPASLESETRNESFPVAQRGDKQGTKWPLYAILIAAVLVVGVYLFTKKHSPKNSTSDSALPLSREEFQRQLENMDLSTDEVRALLYLYDRGGKAPQAEIKKVLRIPTTTAWRMFKRLEEMGLVRIYKKRRENWVELVF</sequence>
<dbReference type="AlphaFoldDB" id="A0A142CXV5"/>